<dbReference type="InterPro" id="IPR008928">
    <property type="entry name" value="6-hairpin_glycosidase_sf"/>
</dbReference>
<evidence type="ECO:0000256" key="1">
    <source>
        <dbReference type="ARBA" id="ARBA00000966"/>
    </source>
</evidence>
<evidence type="ECO:0000256" key="3">
    <source>
        <dbReference type="ARBA" id="ARBA00012601"/>
    </source>
</evidence>
<evidence type="ECO:0000256" key="7">
    <source>
        <dbReference type="ARBA" id="ARBA00023326"/>
    </source>
</evidence>
<evidence type="ECO:0000256" key="6">
    <source>
        <dbReference type="ARBA" id="ARBA00023295"/>
    </source>
</evidence>
<keyword evidence="8" id="KW-0732">Signal</keyword>
<keyword evidence="6 9" id="KW-0326">Glycosidase</keyword>
<comment type="similarity">
    <text evidence="2">Belongs to the glycosyl hydrolase 8 (cellulase D) family.</text>
</comment>
<keyword evidence="7" id="KW-0119">Carbohydrate metabolism</keyword>
<keyword evidence="5" id="KW-0136">Cellulose degradation</keyword>
<dbReference type="SUPFAM" id="SSF48208">
    <property type="entry name" value="Six-hairpin glycosidases"/>
    <property type="match status" value="1"/>
</dbReference>
<keyword evidence="4 9" id="KW-0378">Hydrolase</keyword>
<dbReference type="EC" id="3.2.1.4" evidence="3"/>
<accession>E2G4E3</accession>
<evidence type="ECO:0000256" key="8">
    <source>
        <dbReference type="SAM" id="SignalP"/>
    </source>
</evidence>
<reference evidence="9" key="1">
    <citation type="submission" date="2010-05" db="EMBL/GenBank/DDBJ databases">
        <title>Cloning and Expression of Two Cellulase Genes from Jeongeupia naejangsanensis, a Novel Cellulolytic Microorganism.</title>
        <authorList>
            <person name="Han Y."/>
            <person name="Ko K.-C."/>
            <person name="Park C.-S."/>
            <person name="Choi J.H."/>
            <person name="Jeong B.-C."/>
            <person name="Kim G.-J."/>
            <person name="Song J.J."/>
        </authorList>
    </citation>
    <scope>NUCLEOTIDE SEQUENCE</scope>
    <source>
        <strain evidence="9">Njc02</strain>
    </source>
</reference>
<keyword evidence="7" id="KW-0624">Polysaccharide degradation</keyword>
<organism evidence="9">
    <name type="scientific">Jeongeupia naejangsanensis</name>
    <dbReference type="NCBI Taxonomy" id="613195"/>
    <lineage>
        <taxon>Bacteria</taxon>
        <taxon>Pseudomonadati</taxon>
        <taxon>Pseudomonadota</taxon>
        <taxon>Betaproteobacteria</taxon>
        <taxon>Neisseriales</taxon>
        <taxon>Chitinibacteraceae</taxon>
        <taxon>Jeongeupia</taxon>
    </lineage>
</organism>
<sequence length="412" mass="45304">MLRGAHPVFPRLKRTVVLLLAAGQLGLYPASSAFAYVPGAITPAVVNQSQMLNQVDAAYAAWKTRYLRTDPQDASRLYVWFGSETGKQVVSEGQGFGMLAVAQMAARDPQARATFDALFRYYRAHPTLASPWLMAWAQSLSDNRLVDTDGQNSATDGDLDAAYGLLLADQVWGSTGTINYRDEAHKTINALMDKVVNQSEWTLKLGDWVGDGDATYGKGLRGSDLMFNHLRAFHEATGDARWRAVLDKSYVIADSVFRNYGPNTGLLPDFIVKQGTDFRPAPAGFLEGANDGNYSWNNCRVPWRLSLDYLLNGDTRALPLLQALNRWVSTTATGGDPNRIYGGYTLDGQALNPYFQMAFAAPFAVSATIDSGNQTWLNALWTRIAAAPVNEYYSDSIRLLSMMAVAGLWQQP</sequence>
<feature type="signal peptide" evidence="8">
    <location>
        <begin position="1"/>
        <end position="35"/>
    </location>
</feature>
<dbReference type="Pfam" id="PF01270">
    <property type="entry name" value="Glyco_hydro_8"/>
    <property type="match status" value="1"/>
</dbReference>
<comment type="catalytic activity">
    <reaction evidence="1">
        <text>Endohydrolysis of (1-&gt;4)-beta-D-glucosidic linkages in cellulose, lichenin and cereal beta-D-glucans.</text>
        <dbReference type="EC" id="3.2.1.4"/>
    </reaction>
</comment>
<dbReference type="GO" id="GO:0030245">
    <property type="term" value="P:cellulose catabolic process"/>
    <property type="evidence" value="ECO:0007669"/>
    <property type="project" value="UniProtKB-KW"/>
</dbReference>
<feature type="chain" id="PRO_5003159247" description="cellulase" evidence="8">
    <location>
        <begin position="36"/>
        <end position="412"/>
    </location>
</feature>
<evidence type="ECO:0000256" key="4">
    <source>
        <dbReference type="ARBA" id="ARBA00022801"/>
    </source>
</evidence>
<dbReference type="EMBL" id="HM233733">
    <property type="protein sequence ID" value="ADN52626.1"/>
    <property type="molecule type" value="Genomic_DNA"/>
</dbReference>
<dbReference type="PRINTS" id="PR00735">
    <property type="entry name" value="GLHYDRLASE8"/>
</dbReference>
<proteinExistence type="inferred from homology"/>
<dbReference type="AlphaFoldDB" id="E2G4E3"/>
<dbReference type="Gene3D" id="1.50.10.10">
    <property type="match status" value="1"/>
</dbReference>
<protein>
    <recommendedName>
        <fullName evidence="3">cellulase</fullName>
        <ecNumber evidence="3">3.2.1.4</ecNumber>
    </recommendedName>
</protein>
<name>E2G4E3_9NEIS</name>
<evidence type="ECO:0000313" key="9">
    <source>
        <dbReference type="EMBL" id="ADN52626.1"/>
    </source>
</evidence>
<dbReference type="InterPro" id="IPR002037">
    <property type="entry name" value="Glyco_hydro_8"/>
</dbReference>
<evidence type="ECO:0000256" key="5">
    <source>
        <dbReference type="ARBA" id="ARBA00023001"/>
    </source>
</evidence>
<dbReference type="GO" id="GO:0008810">
    <property type="term" value="F:cellulase activity"/>
    <property type="evidence" value="ECO:0007669"/>
    <property type="project" value="UniProtKB-EC"/>
</dbReference>
<evidence type="ECO:0000256" key="2">
    <source>
        <dbReference type="ARBA" id="ARBA00009209"/>
    </source>
</evidence>
<dbReference type="CAZy" id="GH8">
    <property type="family name" value="Glycoside Hydrolase Family 8"/>
</dbReference>
<dbReference type="InterPro" id="IPR012341">
    <property type="entry name" value="6hp_glycosidase-like_sf"/>
</dbReference>